<proteinExistence type="predicted"/>
<feature type="non-terminal residue" evidence="1">
    <location>
        <position position="62"/>
    </location>
</feature>
<comment type="caution">
    <text evidence="1">The sequence shown here is derived from an EMBL/GenBank/DDBJ whole genome shotgun (WGS) entry which is preliminary data.</text>
</comment>
<organism evidence="1 2">
    <name type="scientific">Rotaria magnacalcarata</name>
    <dbReference type="NCBI Taxonomy" id="392030"/>
    <lineage>
        <taxon>Eukaryota</taxon>
        <taxon>Metazoa</taxon>
        <taxon>Spiralia</taxon>
        <taxon>Gnathifera</taxon>
        <taxon>Rotifera</taxon>
        <taxon>Eurotatoria</taxon>
        <taxon>Bdelloidea</taxon>
        <taxon>Philodinida</taxon>
        <taxon>Philodinidae</taxon>
        <taxon>Rotaria</taxon>
    </lineage>
</organism>
<dbReference type="AlphaFoldDB" id="A0A8S3D0Y7"/>
<evidence type="ECO:0000313" key="2">
    <source>
        <dbReference type="Proteomes" id="UP000676336"/>
    </source>
</evidence>
<gene>
    <name evidence="1" type="ORF">SMN809_LOCUS53517</name>
</gene>
<accession>A0A8S3D0Y7</accession>
<protein>
    <submittedName>
        <fullName evidence="1">Uncharacterized protein</fullName>
    </submittedName>
</protein>
<feature type="non-terminal residue" evidence="1">
    <location>
        <position position="1"/>
    </location>
</feature>
<reference evidence="1" key="1">
    <citation type="submission" date="2021-02" db="EMBL/GenBank/DDBJ databases">
        <authorList>
            <person name="Nowell W R."/>
        </authorList>
    </citation>
    <scope>NUCLEOTIDE SEQUENCE</scope>
</reference>
<dbReference type="Proteomes" id="UP000676336">
    <property type="component" value="Unassembled WGS sequence"/>
</dbReference>
<name>A0A8S3D0Y7_9BILA</name>
<sequence length="62" mass="7520">PIEESYAILQLRDINIPREDIERADSLRYRWEKLQMRCTEVTSKLLEIQPQYRSDLLENVKL</sequence>
<dbReference type="EMBL" id="CAJOBI010184389">
    <property type="protein sequence ID" value="CAF4938387.1"/>
    <property type="molecule type" value="Genomic_DNA"/>
</dbReference>
<evidence type="ECO:0000313" key="1">
    <source>
        <dbReference type="EMBL" id="CAF4938387.1"/>
    </source>
</evidence>